<reference evidence="1 2" key="1">
    <citation type="journal article" date="2017" name="Biotechnol. Biofuels">
        <title>Differential beta-glucosidase expression as a function of carbon source availability in Talaromyces amestolkiae: a genomic and proteomic approach.</title>
        <authorList>
            <person name="de Eugenio L.I."/>
            <person name="Mendez-Liter J.A."/>
            <person name="Nieto-Dominguez M."/>
            <person name="Alonso L."/>
            <person name="Gil-Munoz J."/>
            <person name="Barriuso J."/>
            <person name="Prieto A."/>
            <person name="Martinez M.J."/>
        </authorList>
    </citation>
    <scope>NUCLEOTIDE SEQUENCE [LARGE SCALE GENOMIC DNA]</scope>
    <source>
        <strain evidence="1 2">CIB</strain>
    </source>
</reference>
<evidence type="ECO:0000313" key="2">
    <source>
        <dbReference type="Proteomes" id="UP000249363"/>
    </source>
</evidence>
<dbReference type="RefSeq" id="XP_040737692.1">
    <property type="nucleotide sequence ID" value="XM_040882079.1"/>
</dbReference>
<dbReference type="GeneID" id="63798404"/>
<organism evidence="1 2">
    <name type="scientific">Talaromyces amestolkiae</name>
    <dbReference type="NCBI Taxonomy" id="1196081"/>
    <lineage>
        <taxon>Eukaryota</taxon>
        <taxon>Fungi</taxon>
        <taxon>Dikarya</taxon>
        <taxon>Ascomycota</taxon>
        <taxon>Pezizomycotina</taxon>
        <taxon>Eurotiomycetes</taxon>
        <taxon>Eurotiomycetidae</taxon>
        <taxon>Eurotiales</taxon>
        <taxon>Trichocomaceae</taxon>
        <taxon>Talaromyces</taxon>
        <taxon>Talaromyces sect. Talaromyces</taxon>
    </lineage>
</organism>
<dbReference type="STRING" id="1196081.A0A364LBK0"/>
<gene>
    <name evidence="1" type="ORF">BHQ10_009190</name>
</gene>
<dbReference type="OrthoDB" id="1862401at2759"/>
<name>A0A364LBK0_TALAM</name>
<protein>
    <submittedName>
        <fullName evidence="1">Uncharacterized protein</fullName>
    </submittedName>
</protein>
<dbReference type="EMBL" id="MIKG01000023">
    <property type="protein sequence ID" value="RAO73178.1"/>
    <property type="molecule type" value="Genomic_DNA"/>
</dbReference>
<accession>A0A364LBK0</accession>
<proteinExistence type="predicted"/>
<dbReference type="AlphaFoldDB" id="A0A364LBK0"/>
<evidence type="ECO:0000313" key="1">
    <source>
        <dbReference type="EMBL" id="RAO73178.1"/>
    </source>
</evidence>
<keyword evidence="2" id="KW-1185">Reference proteome</keyword>
<comment type="caution">
    <text evidence="1">The sequence shown here is derived from an EMBL/GenBank/DDBJ whole genome shotgun (WGS) entry which is preliminary data.</text>
</comment>
<sequence length="216" mass="24723">MKAFLSAIHQGSKAYFHGFPLPTFPVSLDRTPFNAQPVPEGVSKQDSMDQCPKYRVIDLKQALNCRSNNVNLADYQMKLYETREASIVELKGQCLLSEGVKYVPSFDCISAALWKYRLPPNEKLRFGADFERTGFLVNSWFVGAVEYFDFGAGLPQAFRPKPNPLRVAFCMFLPSFRDSSKGTRELLIQLRAKEHEMLMEDDFFSKYFKLVSYPAL</sequence>
<dbReference type="Proteomes" id="UP000249363">
    <property type="component" value="Unassembled WGS sequence"/>
</dbReference>